<comment type="caution">
    <text evidence="2">The sequence shown here is derived from an EMBL/GenBank/DDBJ whole genome shotgun (WGS) entry which is preliminary data.</text>
</comment>
<evidence type="ECO:0000313" key="3">
    <source>
        <dbReference type="Proteomes" id="UP000192939"/>
    </source>
</evidence>
<gene>
    <name evidence="2" type="ORF">SAMN02744124_04133</name>
</gene>
<feature type="region of interest" description="Disordered" evidence="1">
    <location>
        <begin position="28"/>
        <end position="47"/>
    </location>
</feature>
<proteinExistence type="predicted"/>
<name>A0ABY1M5K6_9BACL</name>
<dbReference type="EMBL" id="FXAE01000068">
    <property type="protein sequence ID" value="SMF63875.1"/>
    <property type="molecule type" value="Genomic_DNA"/>
</dbReference>
<evidence type="ECO:0000313" key="2">
    <source>
        <dbReference type="EMBL" id="SMF63875.1"/>
    </source>
</evidence>
<evidence type="ECO:0000256" key="1">
    <source>
        <dbReference type="SAM" id="MobiDB-lite"/>
    </source>
</evidence>
<accession>A0ABY1M5K6</accession>
<organism evidence="2 3">
    <name type="scientific">Paenibacillus barengoltzii J12</name>
    <dbReference type="NCBI Taxonomy" id="935846"/>
    <lineage>
        <taxon>Bacteria</taxon>
        <taxon>Bacillati</taxon>
        <taxon>Bacillota</taxon>
        <taxon>Bacilli</taxon>
        <taxon>Bacillales</taxon>
        <taxon>Paenibacillaceae</taxon>
        <taxon>Paenibacillus</taxon>
    </lineage>
</organism>
<keyword evidence="3" id="KW-1185">Reference proteome</keyword>
<protein>
    <submittedName>
        <fullName evidence="2">Uncharacterized protein</fullName>
    </submittedName>
</protein>
<sequence length="71" mass="7495">MRENLTYGLMRRGRNYLPFTLVLPGRGHTGSCRATSGDKRLGGGPPAGKAAAPVFRFDSGMILADTAASNL</sequence>
<reference evidence="2 3" key="1">
    <citation type="submission" date="2017-04" db="EMBL/GenBank/DDBJ databases">
        <authorList>
            <person name="Varghese N."/>
            <person name="Submissions S."/>
        </authorList>
    </citation>
    <scope>NUCLEOTIDE SEQUENCE [LARGE SCALE GENOMIC DNA]</scope>
    <source>
        <strain evidence="2 3">J12</strain>
    </source>
</reference>
<dbReference type="Proteomes" id="UP000192939">
    <property type="component" value="Unassembled WGS sequence"/>
</dbReference>